<dbReference type="GO" id="GO:0005765">
    <property type="term" value="C:lysosomal membrane"/>
    <property type="evidence" value="ECO:0007669"/>
    <property type="project" value="TreeGrafter"/>
</dbReference>
<sequence length="234" mass="26872">LLRQPTDTFGGNSGDVQVKPRPTVLVNQDMEAMEEEALRRKLKYFFMSPCDKYHLLKIIIVTVQLVLFGLSNQMVVTFKEENTAAFKHLFLKGFQDNLPQAVHTQKDIYSHIHFAIEQYLALPQISLGRYAYVLGASANNSALSLCQRYFRKGTIDPVNDTFDIDPHVMTVLIILIKFFCVFVSRLINVTIDFQLKAINIQTIINNEIPDCYTFAITVNYPLFCFYLMNRPQSS</sequence>
<keyword evidence="4" id="KW-1185">Reference proteome</keyword>
<feature type="domain" description="Mucolipin extracytosolic" evidence="2">
    <location>
        <begin position="75"/>
        <end position="172"/>
    </location>
</feature>
<dbReference type="InterPro" id="IPR039031">
    <property type="entry name" value="Mucolipin"/>
</dbReference>
<dbReference type="GO" id="GO:0072345">
    <property type="term" value="F:NAADP-sensitive calcium-release channel activity"/>
    <property type="evidence" value="ECO:0007669"/>
    <property type="project" value="TreeGrafter"/>
</dbReference>
<keyword evidence="1" id="KW-1133">Transmembrane helix</keyword>
<feature type="transmembrane region" description="Helical" evidence="1">
    <location>
        <begin position="53"/>
        <end position="71"/>
    </location>
</feature>
<reference evidence="3" key="2">
    <citation type="submission" date="2025-09" db="UniProtKB">
        <authorList>
            <consortium name="Ensembl"/>
        </authorList>
    </citation>
    <scope>IDENTIFICATION</scope>
</reference>
<organism evidence="3 4">
    <name type="scientific">Labrus bergylta</name>
    <name type="common">ballan wrasse</name>
    <dbReference type="NCBI Taxonomy" id="56723"/>
    <lineage>
        <taxon>Eukaryota</taxon>
        <taxon>Metazoa</taxon>
        <taxon>Chordata</taxon>
        <taxon>Craniata</taxon>
        <taxon>Vertebrata</taxon>
        <taxon>Euteleostomi</taxon>
        <taxon>Actinopterygii</taxon>
        <taxon>Neopterygii</taxon>
        <taxon>Teleostei</taxon>
        <taxon>Neoteleostei</taxon>
        <taxon>Acanthomorphata</taxon>
        <taxon>Eupercaria</taxon>
        <taxon>Labriformes</taxon>
        <taxon>Labridae</taxon>
        <taxon>Labrus</taxon>
    </lineage>
</organism>
<evidence type="ECO:0000313" key="3">
    <source>
        <dbReference type="Ensembl" id="ENSLBEP00000006088.1"/>
    </source>
</evidence>
<dbReference type="GeneTree" id="ENSGT00950000183036"/>
<dbReference type="PANTHER" id="PTHR12127:SF20">
    <property type="entry name" value="MUCOLIPIN-1"/>
    <property type="match status" value="1"/>
</dbReference>
<evidence type="ECO:0000259" key="2">
    <source>
        <dbReference type="Pfam" id="PF21381"/>
    </source>
</evidence>
<dbReference type="PANTHER" id="PTHR12127">
    <property type="entry name" value="MUCOLIPIN"/>
    <property type="match status" value="1"/>
</dbReference>
<accession>A0A3Q3EFE5</accession>
<evidence type="ECO:0000313" key="4">
    <source>
        <dbReference type="Proteomes" id="UP000261660"/>
    </source>
</evidence>
<evidence type="ECO:0000256" key="1">
    <source>
        <dbReference type="SAM" id="Phobius"/>
    </source>
</evidence>
<reference evidence="3" key="1">
    <citation type="submission" date="2025-08" db="UniProtKB">
        <authorList>
            <consortium name="Ensembl"/>
        </authorList>
    </citation>
    <scope>IDENTIFICATION</scope>
</reference>
<name>A0A3Q3EFE5_9LABR</name>
<dbReference type="Proteomes" id="UP000261660">
    <property type="component" value="Unplaced"/>
</dbReference>
<feature type="transmembrane region" description="Helical" evidence="1">
    <location>
        <begin position="167"/>
        <end position="187"/>
    </location>
</feature>
<dbReference type="InterPro" id="IPR049134">
    <property type="entry name" value="MCLN_ECD"/>
</dbReference>
<keyword evidence="1" id="KW-0812">Transmembrane</keyword>
<dbReference type="AlphaFoldDB" id="A0A3Q3EFE5"/>
<feature type="domain" description="Mucolipin extracytosolic" evidence="2">
    <location>
        <begin position="178"/>
        <end position="220"/>
    </location>
</feature>
<proteinExistence type="predicted"/>
<protein>
    <recommendedName>
        <fullName evidence="2">Mucolipin extracytosolic domain-containing protein</fullName>
    </recommendedName>
</protein>
<keyword evidence="1" id="KW-0472">Membrane</keyword>
<dbReference type="Ensembl" id="ENSLBET00000006389.1">
    <property type="protein sequence ID" value="ENSLBEP00000006088.1"/>
    <property type="gene ID" value="ENSLBEG00000004647.1"/>
</dbReference>
<dbReference type="GO" id="GO:0005886">
    <property type="term" value="C:plasma membrane"/>
    <property type="evidence" value="ECO:0007669"/>
    <property type="project" value="TreeGrafter"/>
</dbReference>
<dbReference type="Pfam" id="PF21381">
    <property type="entry name" value="MCLN_ECD"/>
    <property type="match status" value="2"/>
</dbReference>